<organism evidence="3 4">
    <name type="scientific">Terrimonas rubra</name>
    <dbReference type="NCBI Taxonomy" id="1035890"/>
    <lineage>
        <taxon>Bacteria</taxon>
        <taxon>Pseudomonadati</taxon>
        <taxon>Bacteroidota</taxon>
        <taxon>Chitinophagia</taxon>
        <taxon>Chitinophagales</taxon>
        <taxon>Chitinophagaceae</taxon>
        <taxon>Terrimonas</taxon>
    </lineage>
</organism>
<keyword evidence="3" id="KW-0255">Endonuclease</keyword>
<dbReference type="Proteomes" id="UP001597511">
    <property type="component" value="Unassembled WGS sequence"/>
</dbReference>
<protein>
    <submittedName>
        <fullName evidence="3">Endonuclease/exonuclease/phosphatase family protein</fullName>
    </submittedName>
</protein>
<dbReference type="EMBL" id="JBHUOZ010000003">
    <property type="protein sequence ID" value="MFD2920154.1"/>
    <property type="molecule type" value="Genomic_DNA"/>
</dbReference>
<dbReference type="InterPro" id="IPR036691">
    <property type="entry name" value="Endo/exonu/phosph_ase_sf"/>
</dbReference>
<dbReference type="RefSeq" id="WP_386098100.1">
    <property type="nucleotide sequence ID" value="NZ_JBHUOZ010000003.1"/>
</dbReference>
<dbReference type="Gene3D" id="3.60.10.10">
    <property type="entry name" value="Endonuclease/exonuclease/phosphatase"/>
    <property type="match status" value="1"/>
</dbReference>
<evidence type="ECO:0000256" key="1">
    <source>
        <dbReference type="SAM" id="SignalP"/>
    </source>
</evidence>
<dbReference type="PANTHER" id="PTHR14859:SF15">
    <property type="entry name" value="ENDONUCLEASE_EXONUCLEASE_PHOSPHATASE DOMAIN-CONTAINING PROTEIN"/>
    <property type="match status" value="1"/>
</dbReference>
<feature type="domain" description="Endonuclease/exonuclease/phosphatase" evidence="2">
    <location>
        <begin position="28"/>
        <end position="254"/>
    </location>
</feature>
<comment type="caution">
    <text evidence="3">The sequence shown here is derived from an EMBL/GenBank/DDBJ whole genome shotgun (WGS) entry which is preliminary data.</text>
</comment>
<reference evidence="4" key="1">
    <citation type="journal article" date="2019" name="Int. J. Syst. Evol. Microbiol.">
        <title>The Global Catalogue of Microorganisms (GCM) 10K type strain sequencing project: providing services to taxonomists for standard genome sequencing and annotation.</title>
        <authorList>
            <consortium name="The Broad Institute Genomics Platform"/>
            <consortium name="The Broad Institute Genome Sequencing Center for Infectious Disease"/>
            <person name="Wu L."/>
            <person name="Ma J."/>
        </authorList>
    </citation>
    <scope>NUCLEOTIDE SEQUENCE [LARGE SCALE GENOMIC DNA]</scope>
    <source>
        <strain evidence="4">KCTC 23299</strain>
    </source>
</reference>
<evidence type="ECO:0000313" key="3">
    <source>
        <dbReference type="EMBL" id="MFD2920154.1"/>
    </source>
</evidence>
<accession>A0ABW6A4Y1</accession>
<dbReference type="SUPFAM" id="SSF56219">
    <property type="entry name" value="DNase I-like"/>
    <property type="match status" value="1"/>
</dbReference>
<evidence type="ECO:0000313" key="4">
    <source>
        <dbReference type="Proteomes" id="UP001597511"/>
    </source>
</evidence>
<gene>
    <name evidence="3" type="ORF">ACFS6H_10565</name>
</gene>
<feature type="signal peptide" evidence="1">
    <location>
        <begin position="1"/>
        <end position="21"/>
    </location>
</feature>
<keyword evidence="3" id="KW-0378">Hydrolase</keyword>
<name>A0ABW6A4Y1_9BACT</name>
<proteinExistence type="predicted"/>
<evidence type="ECO:0000259" key="2">
    <source>
        <dbReference type="Pfam" id="PF03372"/>
    </source>
</evidence>
<feature type="chain" id="PRO_5046637401" evidence="1">
    <location>
        <begin position="22"/>
        <end position="264"/>
    </location>
</feature>
<dbReference type="InterPro" id="IPR005135">
    <property type="entry name" value="Endo/exonuclease/phosphatase"/>
</dbReference>
<keyword evidence="1" id="KW-0732">Signal</keyword>
<dbReference type="Pfam" id="PF03372">
    <property type="entry name" value="Exo_endo_phos"/>
    <property type="match status" value="1"/>
</dbReference>
<dbReference type="GO" id="GO:0004519">
    <property type="term" value="F:endonuclease activity"/>
    <property type="evidence" value="ECO:0007669"/>
    <property type="project" value="UniProtKB-KW"/>
</dbReference>
<keyword evidence="4" id="KW-1185">Reference proteome</keyword>
<keyword evidence="3" id="KW-0540">Nuclease</keyword>
<dbReference type="InterPro" id="IPR051916">
    <property type="entry name" value="GPI-anchor_lipid_remodeler"/>
</dbReference>
<dbReference type="PANTHER" id="PTHR14859">
    <property type="entry name" value="CALCOFLUOR WHITE HYPERSENSITIVE PROTEIN PRECURSOR"/>
    <property type="match status" value="1"/>
</dbReference>
<sequence>MKTKALLAAAMLLLLQTVVTAQQRIKVLTFNIYHGEAHYERGTSNLQKIAAVINEHQPDFVAMQEVDSMTNRTARFNNGQRIDIVKELAALTKMNGYFAKAIDYDNGGYGEGVLTKKPATVTRYALPIPKGGEGRAMLQVQQKLANGRTIVFAGNHLCHEFDVNRIDQIKTVDSITQKSAYPVILAGDWNFVPGSAEYAIITKNFKDAAVVKGKPEATFPYTAPKIRLDMVFLSNNAKWKVIDVAVLKNDASDHMPVLVTLELE</sequence>